<dbReference type="InterPro" id="IPR037518">
    <property type="entry name" value="MPN"/>
</dbReference>
<dbReference type="InterPro" id="IPR051929">
    <property type="entry name" value="VirAsm_ModProt"/>
</dbReference>
<evidence type="ECO:0000259" key="6">
    <source>
        <dbReference type="PROSITE" id="PS50249"/>
    </source>
</evidence>
<evidence type="ECO:0000256" key="2">
    <source>
        <dbReference type="ARBA" id="ARBA00022723"/>
    </source>
</evidence>
<evidence type="ECO:0000256" key="4">
    <source>
        <dbReference type="ARBA" id="ARBA00022833"/>
    </source>
</evidence>
<dbReference type="PANTHER" id="PTHR34858:SF1">
    <property type="entry name" value="CYSO-CYSTEINE PEPTIDASE"/>
    <property type="match status" value="1"/>
</dbReference>
<dbReference type="Proteomes" id="UP001596044">
    <property type="component" value="Unassembled WGS sequence"/>
</dbReference>
<keyword evidence="2" id="KW-0479">Metal-binding</keyword>
<dbReference type="SUPFAM" id="SSF102712">
    <property type="entry name" value="JAB1/MPN domain"/>
    <property type="match status" value="1"/>
</dbReference>
<dbReference type="Pfam" id="PF14464">
    <property type="entry name" value="Prok-JAB"/>
    <property type="match status" value="1"/>
</dbReference>
<dbReference type="Gene3D" id="3.40.140.10">
    <property type="entry name" value="Cytidine Deaminase, domain 2"/>
    <property type="match status" value="1"/>
</dbReference>
<dbReference type="RefSeq" id="WP_270880079.1">
    <property type="nucleotide sequence ID" value="NZ_JAQFVF010000027.1"/>
</dbReference>
<evidence type="ECO:0000313" key="7">
    <source>
        <dbReference type="EMBL" id="MFC5451709.1"/>
    </source>
</evidence>
<evidence type="ECO:0000313" key="8">
    <source>
        <dbReference type="Proteomes" id="UP001596044"/>
    </source>
</evidence>
<sequence length="140" mass="15902">MTIYLPSALFHELTVYSRKHMPHEACGFITGSFNGKTEIQADRFISIRNSSSNPARHFTMNPTDLIPVLTDPSLHVIGIFHSHPDAPPIPSFQDLNTEWHTTPSHWILSLLFPEAPSLHIYEIKKAPLTAYRKLPFVICQ</sequence>
<dbReference type="PANTHER" id="PTHR34858">
    <property type="entry name" value="CYSO-CYSTEINE PEPTIDASE"/>
    <property type="match status" value="1"/>
</dbReference>
<accession>A0ABW0KE57</accession>
<evidence type="ECO:0000256" key="1">
    <source>
        <dbReference type="ARBA" id="ARBA00022670"/>
    </source>
</evidence>
<protein>
    <submittedName>
        <fullName evidence="7">Mov34/MPN/PAD-1 family protein</fullName>
    </submittedName>
</protein>
<proteinExistence type="predicted"/>
<keyword evidence="3" id="KW-0378">Hydrolase</keyword>
<dbReference type="EMBL" id="JBHSMJ010000040">
    <property type="protein sequence ID" value="MFC5451709.1"/>
    <property type="molecule type" value="Genomic_DNA"/>
</dbReference>
<dbReference type="InterPro" id="IPR000555">
    <property type="entry name" value="JAMM/MPN+_dom"/>
</dbReference>
<organism evidence="7 8">
    <name type="scientific">Paenibacillus aestuarii</name>
    <dbReference type="NCBI Taxonomy" id="516965"/>
    <lineage>
        <taxon>Bacteria</taxon>
        <taxon>Bacillati</taxon>
        <taxon>Bacillota</taxon>
        <taxon>Bacilli</taxon>
        <taxon>Bacillales</taxon>
        <taxon>Paenibacillaceae</taxon>
        <taxon>Paenibacillus</taxon>
    </lineage>
</organism>
<dbReference type="SMART" id="SM00232">
    <property type="entry name" value="JAB_MPN"/>
    <property type="match status" value="1"/>
</dbReference>
<name>A0ABW0KE57_9BACL</name>
<reference evidence="8" key="1">
    <citation type="journal article" date="2019" name="Int. J. Syst. Evol. Microbiol.">
        <title>The Global Catalogue of Microorganisms (GCM) 10K type strain sequencing project: providing services to taxonomists for standard genome sequencing and annotation.</title>
        <authorList>
            <consortium name="The Broad Institute Genomics Platform"/>
            <consortium name="The Broad Institute Genome Sequencing Center for Infectious Disease"/>
            <person name="Wu L."/>
            <person name="Ma J."/>
        </authorList>
    </citation>
    <scope>NUCLEOTIDE SEQUENCE [LARGE SCALE GENOMIC DNA]</scope>
    <source>
        <strain evidence="8">KACC 11904</strain>
    </source>
</reference>
<keyword evidence="5" id="KW-0482">Metalloprotease</keyword>
<feature type="domain" description="MPN" evidence="6">
    <location>
        <begin position="1"/>
        <end position="137"/>
    </location>
</feature>
<keyword evidence="1" id="KW-0645">Protease</keyword>
<dbReference type="PROSITE" id="PS50249">
    <property type="entry name" value="MPN"/>
    <property type="match status" value="1"/>
</dbReference>
<evidence type="ECO:0000256" key="3">
    <source>
        <dbReference type="ARBA" id="ARBA00022801"/>
    </source>
</evidence>
<comment type="caution">
    <text evidence="7">The sequence shown here is derived from an EMBL/GenBank/DDBJ whole genome shotgun (WGS) entry which is preliminary data.</text>
</comment>
<keyword evidence="4" id="KW-0862">Zinc</keyword>
<evidence type="ECO:0000256" key="5">
    <source>
        <dbReference type="ARBA" id="ARBA00023049"/>
    </source>
</evidence>
<dbReference type="InterPro" id="IPR028090">
    <property type="entry name" value="JAB_dom_prok"/>
</dbReference>
<gene>
    <name evidence="7" type="ORF">ACFPOG_26260</name>
</gene>
<keyword evidence="8" id="KW-1185">Reference proteome</keyword>